<evidence type="ECO:0000256" key="1">
    <source>
        <dbReference type="SAM" id="SignalP"/>
    </source>
</evidence>
<dbReference type="Proteomes" id="UP001379533">
    <property type="component" value="Chromosome"/>
</dbReference>
<keyword evidence="3" id="KW-1185">Reference proteome</keyword>
<proteinExistence type="predicted"/>
<gene>
    <name evidence="2" type="ORF">LZC95_31695</name>
</gene>
<accession>A0ABZ2JX04</accession>
<dbReference type="EMBL" id="CP089982">
    <property type="protein sequence ID" value="WXA91004.1"/>
    <property type="molecule type" value="Genomic_DNA"/>
</dbReference>
<sequence>MRKLGARLSFLSLFGLFACGAGPLELHVPTLAPNTAREAVTPIDFEPIGASPNLDVILVPGGAEPPGPAAVLASGIRSELQARAFHGGEPGGYVVKSRLDRFALRRASDKGFGYAVLYVDLSCEIKRKADAAQVWRGELRGRSAALGSRQFFSDAQVMHQILADRLMSDVTRELASDLAVRVLELSGKPSARVFADQDAEQQLAGVDDGPAGVAALTQDPEAAAKFVDVAHDSVNDRNARAAAWNAIAMASAPDRPWIGGIDTGIDKDTFIRFFQYKALARHATVPTLRELKTARGKEENDLLKEFLSDLESTNGLGLTGFSRRRGNLGL</sequence>
<evidence type="ECO:0008006" key="4">
    <source>
        <dbReference type="Google" id="ProtNLM"/>
    </source>
</evidence>
<keyword evidence="1" id="KW-0732">Signal</keyword>
<protein>
    <recommendedName>
        <fullName evidence="4">Lipoprotein</fullName>
    </recommendedName>
</protein>
<reference evidence="2 3" key="1">
    <citation type="submission" date="2021-12" db="EMBL/GenBank/DDBJ databases">
        <title>Discovery of the Pendulisporaceae a myxobacterial family with distinct sporulation behavior and unique specialized metabolism.</title>
        <authorList>
            <person name="Garcia R."/>
            <person name="Popoff A."/>
            <person name="Bader C.D."/>
            <person name="Loehr J."/>
            <person name="Walesch S."/>
            <person name="Walt C."/>
            <person name="Boldt J."/>
            <person name="Bunk B."/>
            <person name="Haeckl F.J.F.P.J."/>
            <person name="Gunesch A.P."/>
            <person name="Birkelbach J."/>
            <person name="Nuebel U."/>
            <person name="Pietschmann T."/>
            <person name="Bach T."/>
            <person name="Mueller R."/>
        </authorList>
    </citation>
    <scope>NUCLEOTIDE SEQUENCE [LARGE SCALE GENOMIC DNA]</scope>
    <source>
        <strain evidence="2 3">MSr12523</strain>
    </source>
</reference>
<dbReference type="RefSeq" id="WP_394841624.1">
    <property type="nucleotide sequence ID" value="NZ_CP089982.1"/>
</dbReference>
<evidence type="ECO:0000313" key="3">
    <source>
        <dbReference type="Proteomes" id="UP001379533"/>
    </source>
</evidence>
<organism evidence="2 3">
    <name type="scientific">Pendulispora brunnea</name>
    <dbReference type="NCBI Taxonomy" id="2905690"/>
    <lineage>
        <taxon>Bacteria</taxon>
        <taxon>Pseudomonadati</taxon>
        <taxon>Myxococcota</taxon>
        <taxon>Myxococcia</taxon>
        <taxon>Myxococcales</taxon>
        <taxon>Sorangiineae</taxon>
        <taxon>Pendulisporaceae</taxon>
        <taxon>Pendulispora</taxon>
    </lineage>
</organism>
<feature type="chain" id="PRO_5045545729" description="Lipoprotein" evidence="1">
    <location>
        <begin position="22"/>
        <end position="330"/>
    </location>
</feature>
<name>A0ABZ2JX04_9BACT</name>
<evidence type="ECO:0000313" key="2">
    <source>
        <dbReference type="EMBL" id="WXA91004.1"/>
    </source>
</evidence>
<dbReference type="PROSITE" id="PS51257">
    <property type="entry name" value="PROKAR_LIPOPROTEIN"/>
    <property type="match status" value="1"/>
</dbReference>
<feature type="signal peptide" evidence="1">
    <location>
        <begin position="1"/>
        <end position="21"/>
    </location>
</feature>